<evidence type="ECO:0000256" key="2">
    <source>
        <dbReference type="ARBA" id="ARBA00022741"/>
    </source>
</evidence>
<dbReference type="InterPro" id="IPR002716">
    <property type="entry name" value="PIN_dom"/>
</dbReference>
<dbReference type="Gene3D" id="3.40.50.1010">
    <property type="entry name" value="5'-nuclease"/>
    <property type="match status" value="1"/>
</dbReference>
<dbReference type="InterPro" id="IPR003714">
    <property type="entry name" value="PhoH"/>
</dbReference>
<dbReference type="Pfam" id="PF13638">
    <property type="entry name" value="PIN_4"/>
    <property type="match status" value="1"/>
</dbReference>
<keyword evidence="3" id="KW-0067">ATP-binding</keyword>
<keyword evidence="2" id="KW-0547">Nucleotide-binding</keyword>
<protein>
    <submittedName>
        <fullName evidence="7">PhoH-like ATPase</fullName>
    </submittedName>
</protein>
<dbReference type="GO" id="GO:0005829">
    <property type="term" value="C:cytosol"/>
    <property type="evidence" value="ECO:0007669"/>
    <property type="project" value="TreeGrafter"/>
</dbReference>
<sequence>MATPDSQSTSKAARSTVKTPKPRKTSAAPAPVPQKQYVLDTNVLLHDPTSLYRFEEHDVYIPLVVLEELDRHKKGTADIARNARQVTRQLDTILLDGSMEEGFSLSGASNGVATGRLYFRSAEDCETADKLPALEQDKADNQILACAMCLLKTHGNTVLVTKDINLRVKALACDIPAQDYRSDKVLSDEDVLPPGFMRVDEDFWTTYQDTDATFWRRDGRQYTTINIKLPVNSFLTEDLGKGRTRIWRVESHTAHESIVYSTLGPLDDRDTMVTARNDEQVMALNLLRDMDVDCVALLGQAGTGKTLLALAAGMEQVKQGKYQGVLVTRATVPMGEDIGYVPGTEEEKMNAWLGGSLRDTFTALGISTDPRQNKHGVPPAALVEMASMSFMRGRSFQGKYIIIDEAQNLTVRQMRALLTRVGEGTKVVLAGNLSQVDSPYLDEGSSGLAWAVKCLQDWEHAGHLILSQGERSRLATFIEEVADRNDQH</sequence>
<dbReference type="InterPro" id="IPR051451">
    <property type="entry name" value="PhoH2-like"/>
</dbReference>
<dbReference type="SMART" id="SM00670">
    <property type="entry name" value="PINc"/>
    <property type="match status" value="1"/>
</dbReference>
<evidence type="ECO:0000259" key="6">
    <source>
        <dbReference type="SMART" id="SM00670"/>
    </source>
</evidence>
<dbReference type="CDD" id="cd09883">
    <property type="entry name" value="PIN_VapC_PhoHL-ATPase"/>
    <property type="match status" value="1"/>
</dbReference>
<organism evidence="7 8">
    <name type="scientific">Novimethylophilus kurashikiensis</name>
    <dbReference type="NCBI Taxonomy" id="1825523"/>
    <lineage>
        <taxon>Bacteria</taxon>
        <taxon>Pseudomonadati</taxon>
        <taxon>Pseudomonadota</taxon>
        <taxon>Betaproteobacteria</taxon>
        <taxon>Nitrosomonadales</taxon>
        <taxon>Methylophilaceae</taxon>
        <taxon>Novimethylophilus</taxon>
    </lineage>
</organism>
<dbReference type="EMBL" id="BDOQ01000007">
    <property type="protein sequence ID" value="GBG14358.1"/>
    <property type="molecule type" value="Genomic_DNA"/>
</dbReference>
<name>A0A2R5F9Y4_9PROT</name>
<dbReference type="InterPro" id="IPR027417">
    <property type="entry name" value="P-loop_NTPase"/>
</dbReference>
<dbReference type="Gene3D" id="3.40.50.300">
    <property type="entry name" value="P-loop containing nucleotide triphosphate hydrolases"/>
    <property type="match status" value="1"/>
</dbReference>
<dbReference type="GO" id="GO:0005524">
    <property type="term" value="F:ATP binding"/>
    <property type="evidence" value="ECO:0007669"/>
    <property type="project" value="UniProtKB-KW"/>
</dbReference>
<proteinExistence type="inferred from homology"/>
<accession>A0A2R5F9Y4</accession>
<feature type="compositionally biased region" description="Polar residues" evidence="5">
    <location>
        <begin position="1"/>
        <end position="18"/>
    </location>
</feature>
<dbReference type="InterPro" id="IPR029060">
    <property type="entry name" value="PIN-like_dom_sf"/>
</dbReference>
<dbReference type="RefSeq" id="WP_109015551.1">
    <property type="nucleotide sequence ID" value="NZ_BDOQ01000007.1"/>
</dbReference>
<evidence type="ECO:0000313" key="7">
    <source>
        <dbReference type="EMBL" id="GBG14358.1"/>
    </source>
</evidence>
<dbReference type="Pfam" id="PF02562">
    <property type="entry name" value="PhoH"/>
    <property type="match status" value="1"/>
</dbReference>
<comment type="caution">
    <text evidence="7">The sequence shown here is derived from an EMBL/GenBank/DDBJ whole genome shotgun (WGS) entry which is preliminary data.</text>
</comment>
<evidence type="ECO:0000256" key="5">
    <source>
        <dbReference type="SAM" id="MobiDB-lite"/>
    </source>
</evidence>
<dbReference type="SUPFAM" id="SSF88723">
    <property type="entry name" value="PIN domain-like"/>
    <property type="match status" value="1"/>
</dbReference>
<feature type="domain" description="PIN" evidence="6">
    <location>
        <begin position="35"/>
        <end position="168"/>
    </location>
</feature>
<evidence type="ECO:0000256" key="4">
    <source>
        <dbReference type="ARBA" id="ARBA00046345"/>
    </source>
</evidence>
<reference evidence="7 8" key="1">
    <citation type="journal article" date="2018" name="Environ. Microbiol.">
        <title>Isolation and genomic characterization of Novimethylophilus kurashikiensis gen. nov. sp. nov., a new lanthanide-dependent methylotrophic species of Methylophilaceae.</title>
        <authorList>
            <person name="Lv H."/>
            <person name="Sahin N."/>
            <person name="Tani A."/>
        </authorList>
    </citation>
    <scope>NUCLEOTIDE SEQUENCE [LARGE SCALE GENOMIC DNA]</scope>
    <source>
        <strain evidence="7 8">La2-4</strain>
    </source>
</reference>
<keyword evidence="8" id="KW-1185">Reference proteome</keyword>
<evidence type="ECO:0000256" key="1">
    <source>
        <dbReference type="ARBA" id="ARBA00010393"/>
    </source>
</evidence>
<dbReference type="Proteomes" id="UP000245081">
    <property type="component" value="Unassembled WGS sequence"/>
</dbReference>
<feature type="region of interest" description="Disordered" evidence="5">
    <location>
        <begin position="1"/>
        <end position="33"/>
    </location>
</feature>
<gene>
    <name evidence="7" type="primary">phoH2</name>
    <name evidence="7" type="ORF">NMK_1957</name>
</gene>
<evidence type="ECO:0000313" key="8">
    <source>
        <dbReference type="Proteomes" id="UP000245081"/>
    </source>
</evidence>
<comment type="similarity">
    <text evidence="1">Belongs to the PhoH family.</text>
</comment>
<dbReference type="SUPFAM" id="SSF52540">
    <property type="entry name" value="P-loop containing nucleoside triphosphate hydrolases"/>
    <property type="match status" value="1"/>
</dbReference>
<dbReference type="OrthoDB" id="9766527at2"/>
<dbReference type="PANTHER" id="PTHR30473">
    <property type="entry name" value="PROTEIN PHOH"/>
    <property type="match status" value="1"/>
</dbReference>
<dbReference type="PANTHER" id="PTHR30473:SF2">
    <property type="entry name" value="PIN DOMAIN-CONTAINING PROTEIN"/>
    <property type="match status" value="1"/>
</dbReference>
<evidence type="ECO:0000256" key="3">
    <source>
        <dbReference type="ARBA" id="ARBA00022840"/>
    </source>
</evidence>
<dbReference type="AlphaFoldDB" id="A0A2R5F9Y4"/>
<comment type="similarity">
    <text evidence="4">In the N-terminal section; belongs to the PINc/VapC protein family.</text>
</comment>